<reference evidence="2" key="1">
    <citation type="journal article" date="2015" name="Nature">
        <title>Complex archaea that bridge the gap between prokaryotes and eukaryotes.</title>
        <authorList>
            <person name="Spang A."/>
            <person name="Saw J.H."/>
            <person name="Jorgensen S.L."/>
            <person name="Zaremba-Niedzwiedzka K."/>
            <person name="Martijn J."/>
            <person name="Lind A.E."/>
            <person name="van Eijk R."/>
            <person name="Schleper C."/>
            <person name="Guy L."/>
            <person name="Ettema T.J."/>
        </authorList>
    </citation>
    <scope>NUCLEOTIDE SEQUENCE</scope>
</reference>
<evidence type="ECO:0000313" key="2">
    <source>
        <dbReference type="EMBL" id="KKL17684.1"/>
    </source>
</evidence>
<name>A0A0F9B6X2_9ZZZZ</name>
<dbReference type="AlphaFoldDB" id="A0A0F9B6X2"/>
<comment type="caution">
    <text evidence="2">The sequence shown here is derived from an EMBL/GenBank/DDBJ whole genome shotgun (WGS) entry which is preliminary data.</text>
</comment>
<feature type="non-terminal residue" evidence="2">
    <location>
        <position position="1"/>
    </location>
</feature>
<accession>A0A0F9B6X2</accession>
<gene>
    <name evidence="2" type="ORF">LCGC14_2483120</name>
</gene>
<organism evidence="2">
    <name type="scientific">marine sediment metagenome</name>
    <dbReference type="NCBI Taxonomy" id="412755"/>
    <lineage>
        <taxon>unclassified sequences</taxon>
        <taxon>metagenomes</taxon>
        <taxon>ecological metagenomes</taxon>
    </lineage>
</organism>
<sequence>LGEKGSGKMLVAETIHRMSSRRLGAFLVTNKRESDLIACVELDRRPVMRARPKMAHQMGIDVGLIGDGTAIAITHVEEDRIIFDYHEVWYAGENWNECNPHLCGEFPTDYAKTLANVERLDFDEIAKWILALCKRFHITAGLFDRWNGIPLEQTLHKRGHKQFKAEFFTRDMTSKLFQAAKMFIFDERLALYDWPIPERGKEGQTKHSILIAELLTLQARQVSKNIVMVEAPQKKGAHDDISDALIRSVWLSMEAMLNQKHAARGGAYRPHTPTAMTVQRYQAVRARKHGGYGQRNPRAARGRRVVRGGS</sequence>
<feature type="compositionally biased region" description="Basic residues" evidence="1">
    <location>
        <begin position="298"/>
        <end position="310"/>
    </location>
</feature>
<feature type="region of interest" description="Disordered" evidence="1">
    <location>
        <begin position="288"/>
        <end position="310"/>
    </location>
</feature>
<dbReference type="Gene3D" id="3.30.420.240">
    <property type="match status" value="1"/>
</dbReference>
<dbReference type="EMBL" id="LAZR01039161">
    <property type="protein sequence ID" value="KKL17684.1"/>
    <property type="molecule type" value="Genomic_DNA"/>
</dbReference>
<protein>
    <submittedName>
        <fullName evidence="2">Uncharacterized protein</fullName>
    </submittedName>
</protein>
<proteinExistence type="predicted"/>
<evidence type="ECO:0000256" key="1">
    <source>
        <dbReference type="SAM" id="MobiDB-lite"/>
    </source>
</evidence>